<keyword evidence="2" id="KW-1185">Reference proteome</keyword>
<organism evidence="1 2">
    <name type="scientific">Mesorhizobium metallidurans STM 2683</name>
    <dbReference type="NCBI Taxonomy" id="1297569"/>
    <lineage>
        <taxon>Bacteria</taxon>
        <taxon>Pseudomonadati</taxon>
        <taxon>Pseudomonadota</taxon>
        <taxon>Alphaproteobacteria</taxon>
        <taxon>Hyphomicrobiales</taxon>
        <taxon>Phyllobacteriaceae</taxon>
        <taxon>Mesorhizobium</taxon>
    </lineage>
</organism>
<reference evidence="1 2" key="1">
    <citation type="submission" date="2013-02" db="EMBL/GenBank/DDBJ databases">
        <authorList>
            <person name="Genoscope - CEA"/>
        </authorList>
    </citation>
    <scope>NUCLEOTIDE SEQUENCE [LARGE SCALE GENOMIC DNA]</scope>
    <source>
        <strain evidence="1 2">STM 2683</strain>
    </source>
</reference>
<dbReference type="STRING" id="1297569.MESS2_440060"/>
<evidence type="ECO:0000313" key="1">
    <source>
        <dbReference type="EMBL" id="CCV06955.1"/>
    </source>
</evidence>
<proteinExistence type="predicted"/>
<dbReference type="eggNOG" id="COG1653">
    <property type="taxonomic scope" value="Bacteria"/>
</dbReference>
<accession>M5ESF6</accession>
<dbReference type="Proteomes" id="UP000012062">
    <property type="component" value="Unassembled WGS sequence"/>
</dbReference>
<comment type="caution">
    <text evidence="1">The sequence shown here is derived from an EMBL/GenBank/DDBJ whole genome shotgun (WGS) entry which is preliminary data.</text>
</comment>
<name>M5ESF6_9HYPH</name>
<gene>
    <name evidence="1" type="ORF">MESS2_440060</name>
</gene>
<dbReference type="EMBL" id="CAUM01000111">
    <property type="protein sequence ID" value="CCV06955.1"/>
    <property type="molecule type" value="Genomic_DNA"/>
</dbReference>
<dbReference type="AlphaFoldDB" id="M5ESF6"/>
<sequence length="73" mass="8136">MALQALQKADPSHPNKHPVPYTGIQFVAIPEFQAIGTTVGQAYRRRESITLPSHWRANGRTRVSPIRPAFRSG</sequence>
<evidence type="ECO:0000313" key="2">
    <source>
        <dbReference type="Proteomes" id="UP000012062"/>
    </source>
</evidence>
<protein>
    <submittedName>
        <fullName evidence="1">Uncharacterized protein</fullName>
    </submittedName>
</protein>